<dbReference type="FunFam" id="3.30.160.60:FF:000474">
    <property type="entry name" value="zinc finger protein 367"/>
    <property type="match status" value="1"/>
</dbReference>
<proteinExistence type="predicted"/>
<dbReference type="SUPFAM" id="SSF57667">
    <property type="entry name" value="beta-beta-alpha zinc fingers"/>
    <property type="match status" value="1"/>
</dbReference>
<keyword evidence="4" id="KW-0862">Zinc</keyword>
<dbReference type="Pfam" id="PF00096">
    <property type="entry name" value="zf-C2H2"/>
    <property type="match status" value="1"/>
</dbReference>
<evidence type="ECO:0000256" key="4">
    <source>
        <dbReference type="ARBA" id="ARBA00022833"/>
    </source>
</evidence>
<dbReference type="SMART" id="SM00355">
    <property type="entry name" value="ZnF_C2H2"/>
    <property type="match status" value="3"/>
</dbReference>
<evidence type="ECO:0000256" key="1">
    <source>
        <dbReference type="ARBA" id="ARBA00022723"/>
    </source>
</evidence>
<protein>
    <submittedName>
        <fullName evidence="8">Zinc finger, C2H2 type</fullName>
    </submittedName>
</protein>
<feature type="domain" description="C2H2-type" evidence="7">
    <location>
        <begin position="103"/>
        <end position="132"/>
    </location>
</feature>
<dbReference type="Pfam" id="PF13912">
    <property type="entry name" value="zf-C2H2_6"/>
    <property type="match status" value="1"/>
</dbReference>
<feature type="domain" description="C2H2-type" evidence="7">
    <location>
        <begin position="75"/>
        <end position="102"/>
    </location>
</feature>
<dbReference type="Proteomes" id="UP001458880">
    <property type="component" value="Unassembled WGS sequence"/>
</dbReference>
<keyword evidence="9" id="KW-1185">Reference proteome</keyword>
<dbReference type="GO" id="GO:0000785">
    <property type="term" value="C:chromatin"/>
    <property type="evidence" value="ECO:0007669"/>
    <property type="project" value="TreeGrafter"/>
</dbReference>
<gene>
    <name evidence="8" type="ORF">QE152_g522</name>
</gene>
<keyword evidence="3 5" id="KW-0863">Zinc-finger</keyword>
<dbReference type="PROSITE" id="PS00028">
    <property type="entry name" value="ZINC_FINGER_C2H2_1"/>
    <property type="match status" value="2"/>
</dbReference>
<dbReference type="GO" id="GO:0031519">
    <property type="term" value="C:PcG protein complex"/>
    <property type="evidence" value="ECO:0007669"/>
    <property type="project" value="TreeGrafter"/>
</dbReference>
<accession>A0AAW1NIQ0</accession>
<dbReference type="AlphaFoldDB" id="A0AAW1NIQ0"/>
<comment type="caution">
    <text evidence="8">The sequence shown here is derived from an EMBL/GenBank/DDBJ whole genome shotgun (WGS) entry which is preliminary data.</text>
</comment>
<organism evidence="8 9">
    <name type="scientific">Popillia japonica</name>
    <name type="common">Japanese beetle</name>
    <dbReference type="NCBI Taxonomy" id="7064"/>
    <lineage>
        <taxon>Eukaryota</taxon>
        <taxon>Metazoa</taxon>
        <taxon>Ecdysozoa</taxon>
        <taxon>Arthropoda</taxon>
        <taxon>Hexapoda</taxon>
        <taxon>Insecta</taxon>
        <taxon>Pterygota</taxon>
        <taxon>Neoptera</taxon>
        <taxon>Endopterygota</taxon>
        <taxon>Coleoptera</taxon>
        <taxon>Polyphaga</taxon>
        <taxon>Scarabaeiformia</taxon>
        <taxon>Scarabaeidae</taxon>
        <taxon>Rutelinae</taxon>
        <taxon>Popillia</taxon>
    </lineage>
</organism>
<evidence type="ECO:0000256" key="5">
    <source>
        <dbReference type="PROSITE-ProRule" id="PRU00042"/>
    </source>
</evidence>
<dbReference type="InterPro" id="IPR013087">
    <property type="entry name" value="Znf_C2H2_type"/>
</dbReference>
<feature type="region of interest" description="Disordered" evidence="6">
    <location>
        <begin position="23"/>
        <end position="56"/>
    </location>
</feature>
<feature type="compositionally biased region" description="Polar residues" evidence="6">
    <location>
        <begin position="39"/>
        <end position="49"/>
    </location>
</feature>
<reference evidence="8 9" key="1">
    <citation type="journal article" date="2024" name="BMC Genomics">
        <title>De novo assembly and annotation of Popillia japonica's genome with initial clues to its potential as an invasive pest.</title>
        <authorList>
            <person name="Cucini C."/>
            <person name="Boschi S."/>
            <person name="Funari R."/>
            <person name="Cardaioli E."/>
            <person name="Iannotti N."/>
            <person name="Marturano G."/>
            <person name="Paoli F."/>
            <person name="Bruttini M."/>
            <person name="Carapelli A."/>
            <person name="Frati F."/>
            <person name="Nardi F."/>
        </authorList>
    </citation>
    <scope>NUCLEOTIDE SEQUENCE [LARGE SCALE GENOMIC DNA]</scope>
    <source>
        <strain evidence="8">DMR45628</strain>
    </source>
</reference>
<evidence type="ECO:0000313" key="9">
    <source>
        <dbReference type="Proteomes" id="UP001458880"/>
    </source>
</evidence>
<evidence type="ECO:0000259" key="7">
    <source>
        <dbReference type="PROSITE" id="PS50157"/>
    </source>
</evidence>
<dbReference type="PANTHER" id="PTHR14003:SF26">
    <property type="entry name" value="ZINC FINGER PROTEIN 367"/>
    <property type="match status" value="1"/>
</dbReference>
<dbReference type="GO" id="GO:0000978">
    <property type="term" value="F:RNA polymerase II cis-regulatory region sequence-specific DNA binding"/>
    <property type="evidence" value="ECO:0007669"/>
    <property type="project" value="TreeGrafter"/>
</dbReference>
<name>A0AAW1NIQ0_POPJA</name>
<evidence type="ECO:0000256" key="6">
    <source>
        <dbReference type="SAM" id="MobiDB-lite"/>
    </source>
</evidence>
<dbReference type="PROSITE" id="PS50157">
    <property type="entry name" value="ZINC_FINGER_C2H2_2"/>
    <property type="match status" value="2"/>
</dbReference>
<dbReference type="FunFam" id="3.30.160.60:FF:003212">
    <property type="entry name" value="Zinc finger protein 367"/>
    <property type="match status" value="1"/>
</dbReference>
<keyword evidence="2" id="KW-0677">Repeat</keyword>
<dbReference type="EMBL" id="JASPKY010000003">
    <property type="protein sequence ID" value="KAK9758624.1"/>
    <property type="molecule type" value="Genomic_DNA"/>
</dbReference>
<dbReference type="PANTHER" id="PTHR14003">
    <property type="entry name" value="TRANSCRIPTIONAL REPRESSOR PROTEIN YY"/>
    <property type="match status" value="1"/>
</dbReference>
<dbReference type="GO" id="GO:0005667">
    <property type="term" value="C:transcription regulator complex"/>
    <property type="evidence" value="ECO:0007669"/>
    <property type="project" value="TreeGrafter"/>
</dbReference>
<sequence length="408" mass="46561">MFRTPKRTKPIVLDSEKLHVTPPNRIIKLKSPELEKSPANGSPNALSPSETRRGRPRAEVLNSLILQGSTSPSSIKCTYCNRVFPREKSLQAHLRTHTGEKPYICDFPRCTRRFAQSGQLKTHQRLHTGEKPFVCAVPNCDKRFTHANRHCPEHPDVQLKRFSSSTTTIVEKINDEEHSQAIQQWLESLKRKDKKHHIGCINTTPKKTPRNLHNGWTYRMEQSENINFLNIGRNQFLLDSSDESPMITEPRSMDSDMAAQALMQLRKGAHSDNFSEDAYSDIDNYQSDSQGTDLLSVSFTDEAVDIDTEDAHSFSPDSINENGSLRPLETNEIPKKRWLQKWDSTQDLAQPINWSEDRPNIVEAENKKRPTVLVRIENGQEKEVSKSDMQVAMALVELGNSQPSNYNY</sequence>
<evidence type="ECO:0000256" key="3">
    <source>
        <dbReference type="ARBA" id="ARBA00022771"/>
    </source>
</evidence>
<dbReference type="InterPro" id="IPR036236">
    <property type="entry name" value="Znf_C2H2_sf"/>
</dbReference>
<dbReference type="Gene3D" id="3.30.160.60">
    <property type="entry name" value="Classic Zinc Finger"/>
    <property type="match status" value="3"/>
</dbReference>
<evidence type="ECO:0000256" key="2">
    <source>
        <dbReference type="ARBA" id="ARBA00022737"/>
    </source>
</evidence>
<dbReference type="GO" id="GO:0008270">
    <property type="term" value="F:zinc ion binding"/>
    <property type="evidence" value="ECO:0007669"/>
    <property type="project" value="UniProtKB-KW"/>
</dbReference>
<evidence type="ECO:0000313" key="8">
    <source>
        <dbReference type="EMBL" id="KAK9758624.1"/>
    </source>
</evidence>
<keyword evidence="1" id="KW-0479">Metal-binding</keyword>
<dbReference type="GO" id="GO:0000981">
    <property type="term" value="F:DNA-binding transcription factor activity, RNA polymerase II-specific"/>
    <property type="evidence" value="ECO:0007669"/>
    <property type="project" value="TreeGrafter"/>
</dbReference>